<accession>A0A7S3PVZ1</accession>
<gene>
    <name evidence="1" type="ORF">CDEB00056_LOCUS1934</name>
</gene>
<dbReference type="AlphaFoldDB" id="A0A7S3PVZ1"/>
<dbReference type="Gene3D" id="3.40.50.720">
    <property type="entry name" value="NAD(P)-binding Rossmann-like Domain"/>
    <property type="match status" value="1"/>
</dbReference>
<name>A0A7S3PVZ1_9STRA</name>
<organism evidence="1">
    <name type="scientific">Chaetoceros debilis</name>
    <dbReference type="NCBI Taxonomy" id="122233"/>
    <lineage>
        <taxon>Eukaryota</taxon>
        <taxon>Sar</taxon>
        <taxon>Stramenopiles</taxon>
        <taxon>Ochrophyta</taxon>
        <taxon>Bacillariophyta</taxon>
        <taxon>Coscinodiscophyceae</taxon>
        <taxon>Chaetocerotophycidae</taxon>
        <taxon>Chaetocerotales</taxon>
        <taxon>Chaetocerotaceae</taxon>
        <taxon>Chaetoceros</taxon>
    </lineage>
</organism>
<evidence type="ECO:0008006" key="2">
    <source>
        <dbReference type="Google" id="ProtNLM"/>
    </source>
</evidence>
<reference evidence="1" key="1">
    <citation type="submission" date="2021-01" db="EMBL/GenBank/DDBJ databases">
        <authorList>
            <person name="Corre E."/>
            <person name="Pelletier E."/>
            <person name="Niang G."/>
            <person name="Scheremetjew M."/>
            <person name="Finn R."/>
            <person name="Kale V."/>
            <person name="Holt S."/>
            <person name="Cochrane G."/>
            <person name="Meng A."/>
            <person name="Brown T."/>
            <person name="Cohen L."/>
        </authorList>
    </citation>
    <scope>NUCLEOTIDE SEQUENCE</scope>
    <source>
        <strain evidence="1">MM31A-1</strain>
    </source>
</reference>
<evidence type="ECO:0000313" key="1">
    <source>
        <dbReference type="EMBL" id="CAE0457093.1"/>
    </source>
</evidence>
<dbReference type="EMBL" id="HBIO01002777">
    <property type="protein sequence ID" value="CAE0457093.1"/>
    <property type="molecule type" value="Transcribed_RNA"/>
</dbReference>
<sequence length="196" mass="22071">MKGIYVAGVSCEPERLVKEPILCNCALNYKEKDIYDFSEWKNVGLNEKFDTIVDLAGGGWLRLLEQSKTVAGRKLQVVKPSREGGRYLTLTPDTAHFELNSIWGALKLFLFVPLFRAMSSRFSKRANLPAFTYATLDNDAKIMNETLKLASEKKLKAVIDNRGPFEFTTDGVQKAFKVKDSRHVHGKVVISIPKSK</sequence>
<proteinExistence type="predicted"/>
<dbReference type="Gene3D" id="3.90.180.10">
    <property type="entry name" value="Medium-chain alcohol dehydrogenases, catalytic domain"/>
    <property type="match status" value="1"/>
</dbReference>
<protein>
    <recommendedName>
        <fullName evidence="2">Alcohol dehydrogenase-like C-terminal domain-containing protein</fullName>
    </recommendedName>
</protein>
<dbReference type="Pfam" id="PF13602">
    <property type="entry name" value="ADH_zinc_N_2"/>
    <property type="match status" value="1"/>
</dbReference>